<sequence length="422" mass="47844">MIKLLIVDDDMWIREGLRRNIRWEQAGIEVAGTAADGEEALELIKELHPDLVLTDIQMPFLDGLQLAERINEEYAGTKVVFLTGYDDFSYAKQALRLQASDYILKYEDNEVILNAAAAAASALLAEKREADKSRKSQTLIQNKFFAELLEGCANPEWARREMNHLGIAAPEACYQVAVIQPEDNRRFARPGAGDNAELLLFSIHNICSELQSEEFPYRYPAVYNNRVNLLFNLPGSEEDDGAGERLMVHLEEIRRTLEECLKLEVSIGLGGRRIGIEHISASYGEALGAAQLKPIIGRAGVFVSGEIRHSQNSHHSLLKEMEQYIRQHFHEEELNLTAIAAHVHISPAYASTLFKKYKGMNFSEYLVQLRMDKAAELLSATDCKSYEVSEQVGYRNPQYFSVLFKKYFGKSPSEYRKDRQQC</sequence>
<dbReference type="PANTHER" id="PTHR42713">
    <property type="entry name" value="HISTIDINE KINASE-RELATED"/>
    <property type="match status" value="1"/>
</dbReference>
<dbReference type="InterPro" id="IPR020449">
    <property type="entry name" value="Tscrpt_reg_AraC-type_HTH"/>
</dbReference>
<dbReference type="PANTHER" id="PTHR42713:SF3">
    <property type="entry name" value="TRANSCRIPTIONAL REGULATORY PROTEIN HPTR"/>
    <property type="match status" value="1"/>
</dbReference>
<keyword evidence="11" id="KW-0378">Hydrolase</keyword>
<dbReference type="EMBL" id="CAKMMG010000008">
    <property type="protein sequence ID" value="CAH1217095.1"/>
    <property type="molecule type" value="Genomic_DNA"/>
</dbReference>
<evidence type="ECO:0000256" key="3">
    <source>
        <dbReference type="ARBA" id="ARBA00022553"/>
    </source>
</evidence>
<keyword evidence="7" id="KW-0804">Transcription</keyword>
<dbReference type="Gene3D" id="3.40.50.2300">
    <property type="match status" value="1"/>
</dbReference>
<evidence type="ECO:0000256" key="8">
    <source>
        <dbReference type="PROSITE-ProRule" id="PRU00169"/>
    </source>
</evidence>
<feature type="modified residue" description="4-aspartylphosphate" evidence="8">
    <location>
        <position position="55"/>
    </location>
</feature>
<evidence type="ECO:0000256" key="1">
    <source>
        <dbReference type="ARBA" id="ARBA00004496"/>
    </source>
</evidence>
<protein>
    <submittedName>
        <fullName evidence="11">Protein-glutamate methylesterase/protein-glutamine glutaminase</fullName>
        <ecNumber evidence="11">3.5.1.44</ecNumber>
    </submittedName>
</protein>
<proteinExistence type="predicted"/>
<evidence type="ECO:0000256" key="7">
    <source>
        <dbReference type="ARBA" id="ARBA00023163"/>
    </source>
</evidence>
<dbReference type="SMART" id="SM00448">
    <property type="entry name" value="REC"/>
    <property type="match status" value="1"/>
</dbReference>
<evidence type="ECO:0000256" key="4">
    <source>
        <dbReference type="ARBA" id="ARBA00023012"/>
    </source>
</evidence>
<evidence type="ECO:0000256" key="6">
    <source>
        <dbReference type="ARBA" id="ARBA00023125"/>
    </source>
</evidence>
<organism evidence="11 12">
    <name type="scientific">Paenibacillus auburnensis</name>
    <dbReference type="NCBI Taxonomy" id="2905649"/>
    <lineage>
        <taxon>Bacteria</taxon>
        <taxon>Bacillati</taxon>
        <taxon>Bacillota</taxon>
        <taxon>Bacilli</taxon>
        <taxon>Bacillales</taxon>
        <taxon>Paenibacillaceae</taxon>
        <taxon>Paenibacillus</taxon>
    </lineage>
</organism>
<keyword evidence="4" id="KW-0902">Two-component regulatory system</keyword>
<dbReference type="SMART" id="SM00342">
    <property type="entry name" value="HTH_ARAC"/>
    <property type="match status" value="1"/>
</dbReference>
<keyword evidence="2" id="KW-0963">Cytoplasm</keyword>
<comment type="subcellular location">
    <subcellularLocation>
        <location evidence="1">Cytoplasm</location>
    </subcellularLocation>
</comment>
<evidence type="ECO:0000256" key="5">
    <source>
        <dbReference type="ARBA" id="ARBA00023015"/>
    </source>
</evidence>
<gene>
    <name evidence="11" type="primary">cheB_16</name>
    <name evidence="11" type="ORF">PAECIP111892_04338</name>
</gene>
<dbReference type="InterPro" id="IPR001789">
    <property type="entry name" value="Sig_transdc_resp-reg_receiver"/>
</dbReference>
<dbReference type="InterPro" id="IPR018060">
    <property type="entry name" value="HTH_AraC"/>
</dbReference>
<dbReference type="RefSeq" id="WP_236336193.1">
    <property type="nucleotide sequence ID" value="NZ_CAKMMG010000008.1"/>
</dbReference>
<keyword evidence="3 8" id="KW-0597">Phosphoprotein</keyword>
<feature type="domain" description="HTH araC/xylS-type" evidence="9">
    <location>
        <begin position="319"/>
        <end position="418"/>
    </location>
</feature>
<dbReference type="Pfam" id="PF17853">
    <property type="entry name" value="GGDEF_2"/>
    <property type="match status" value="1"/>
</dbReference>
<dbReference type="InterPro" id="IPR051552">
    <property type="entry name" value="HptR"/>
</dbReference>
<name>A0ABN8GX91_9BACL</name>
<reference evidence="11" key="1">
    <citation type="submission" date="2022-01" db="EMBL/GenBank/DDBJ databases">
        <authorList>
            <person name="Criscuolo A."/>
        </authorList>
    </citation>
    <scope>NUCLEOTIDE SEQUENCE</scope>
    <source>
        <strain evidence="11">CIP111892</strain>
    </source>
</reference>
<dbReference type="PROSITE" id="PS01124">
    <property type="entry name" value="HTH_ARAC_FAMILY_2"/>
    <property type="match status" value="1"/>
</dbReference>
<dbReference type="EC" id="3.5.1.44" evidence="11"/>
<evidence type="ECO:0000256" key="2">
    <source>
        <dbReference type="ARBA" id="ARBA00022490"/>
    </source>
</evidence>
<dbReference type="Pfam" id="PF12833">
    <property type="entry name" value="HTH_18"/>
    <property type="match status" value="1"/>
</dbReference>
<keyword evidence="6" id="KW-0238">DNA-binding</keyword>
<dbReference type="PROSITE" id="PS50110">
    <property type="entry name" value="RESPONSE_REGULATORY"/>
    <property type="match status" value="1"/>
</dbReference>
<dbReference type="InterPro" id="IPR041522">
    <property type="entry name" value="CdaR_GGDEF"/>
</dbReference>
<evidence type="ECO:0000313" key="12">
    <source>
        <dbReference type="Proteomes" id="UP000838324"/>
    </source>
</evidence>
<keyword evidence="12" id="KW-1185">Reference proteome</keyword>
<dbReference type="Pfam" id="PF00072">
    <property type="entry name" value="Response_reg"/>
    <property type="match status" value="1"/>
</dbReference>
<dbReference type="SUPFAM" id="SSF46689">
    <property type="entry name" value="Homeodomain-like"/>
    <property type="match status" value="2"/>
</dbReference>
<dbReference type="CDD" id="cd17536">
    <property type="entry name" value="REC_YesN-like"/>
    <property type="match status" value="1"/>
</dbReference>
<evidence type="ECO:0000259" key="10">
    <source>
        <dbReference type="PROSITE" id="PS50110"/>
    </source>
</evidence>
<feature type="domain" description="Response regulatory" evidence="10">
    <location>
        <begin position="3"/>
        <end position="120"/>
    </location>
</feature>
<accession>A0ABN8GX91</accession>
<dbReference type="Proteomes" id="UP000838324">
    <property type="component" value="Unassembled WGS sequence"/>
</dbReference>
<dbReference type="InterPro" id="IPR009057">
    <property type="entry name" value="Homeodomain-like_sf"/>
</dbReference>
<dbReference type="PRINTS" id="PR00032">
    <property type="entry name" value="HTHARAC"/>
</dbReference>
<dbReference type="Gene3D" id="1.10.10.60">
    <property type="entry name" value="Homeodomain-like"/>
    <property type="match status" value="2"/>
</dbReference>
<evidence type="ECO:0000313" key="11">
    <source>
        <dbReference type="EMBL" id="CAH1217095.1"/>
    </source>
</evidence>
<dbReference type="InterPro" id="IPR011006">
    <property type="entry name" value="CheY-like_superfamily"/>
</dbReference>
<comment type="caution">
    <text evidence="11">The sequence shown here is derived from an EMBL/GenBank/DDBJ whole genome shotgun (WGS) entry which is preliminary data.</text>
</comment>
<dbReference type="GO" id="GO:0050568">
    <property type="term" value="F:protein-glutamine glutaminase activity"/>
    <property type="evidence" value="ECO:0007669"/>
    <property type="project" value="UniProtKB-EC"/>
</dbReference>
<evidence type="ECO:0000259" key="9">
    <source>
        <dbReference type="PROSITE" id="PS01124"/>
    </source>
</evidence>
<keyword evidence="5" id="KW-0805">Transcription regulation</keyword>
<dbReference type="SUPFAM" id="SSF52172">
    <property type="entry name" value="CheY-like"/>
    <property type="match status" value="1"/>
</dbReference>